<dbReference type="AlphaFoldDB" id="A0A0E9PPQ3"/>
<reference evidence="1" key="2">
    <citation type="journal article" date="2015" name="Fish Shellfish Immunol.">
        <title>Early steps in the European eel (Anguilla anguilla)-Vibrio vulnificus interaction in the gills: Role of the RtxA13 toxin.</title>
        <authorList>
            <person name="Callol A."/>
            <person name="Pajuelo D."/>
            <person name="Ebbesson L."/>
            <person name="Teles M."/>
            <person name="MacKenzie S."/>
            <person name="Amaro C."/>
        </authorList>
    </citation>
    <scope>NUCLEOTIDE SEQUENCE</scope>
</reference>
<sequence length="26" mass="3142">MLYFCSILHMFLHETCRPNCINTVVR</sequence>
<protein>
    <submittedName>
        <fullName evidence="1">Uncharacterized protein</fullName>
    </submittedName>
</protein>
<proteinExistence type="predicted"/>
<name>A0A0E9PPQ3_ANGAN</name>
<evidence type="ECO:0000313" key="1">
    <source>
        <dbReference type="EMBL" id="JAH06065.1"/>
    </source>
</evidence>
<dbReference type="EMBL" id="GBXM01102512">
    <property type="protein sequence ID" value="JAH06065.1"/>
    <property type="molecule type" value="Transcribed_RNA"/>
</dbReference>
<accession>A0A0E9PPQ3</accession>
<organism evidence="1">
    <name type="scientific">Anguilla anguilla</name>
    <name type="common">European freshwater eel</name>
    <name type="synonym">Muraena anguilla</name>
    <dbReference type="NCBI Taxonomy" id="7936"/>
    <lineage>
        <taxon>Eukaryota</taxon>
        <taxon>Metazoa</taxon>
        <taxon>Chordata</taxon>
        <taxon>Craniata</taxon>
        <taxon>Vertebrata</taxon>
        <taxon>Euteleostomi</taxon>
        <taxon>Actinopterygii</taxon>
        <taxon>Neopterygii</taxon>
        <taxon>Teleostei</taxon>
        <taxon>Anguilliformes</taxon>
        <taxon>Anguillidae</taxon>
        <taxon>Anguilla</taxon>
    </lineage>
</organism>
<reference evidence="1" key="1">
    <citation type="submission" date="2014-11" db="EMBL/GenBank/DDBJ databases">
        <authorList>
            <person name="Amaro Gonzalez C."/>
        </authorList>
    </citation>
    <scope>NUCLEOTIDE SEQUENCE</scope>
</reference>